<sequence>MRGYLGAGNGDNEDDLDYNIERDDIRGNGEIEEEFNMDNVRVEWRGGAGKTYFGAPDPLTYASRPKSKMSSKFADPAWKAKWYKARWGEGYKSERAEKKVGRKVEELSMDVLESDVLAGMGDEEIREAVRIYMSANKKRAESRRRKKEGGATEDGGPGGGMGGMEEGDHGLKRLGAKKPGNAKLAYETRRLNLAARKTKQPRGRPKKTPNVDEVISEASKKKVLWRIEGRSISAKAAKIRVEQALSDQGPLEIRDIQEILKAQRLAGRKQLLLKVARERYGMSGKCVEIEGGKMEFITNISVQHLGELLLDEIENDSISGEGPPPTVK</sequence>
<dbReference type="OrthoDB" id="49609at2759"/>
<evidence type="ECO:0000256" key="1">
    <source>
        <dbReference type="SAM" id="MobiDB-lite"/>
    </source>
</evidence>
<feature type="region of interest" description="Disordered" evidence="1">
    <location>
        <begin position="136"/>
        <end position="179"/>
    </location>
</feature>
<proteinExistence type="predicted"/>
<protein>
    <submittedName>
        <fullName evidence="2">Uncharacterized protein</fullName>
    </submittedName>
</protein>
<keyword evidence="3" id="KW-1185">Reference proteome</keyword>
<feature type="compositionally biased region" description="Basic residues" evidence="1">
    <location>
        <begin position="136"/>
        <end position="147"/>
    </location>
</feature>
<feature type="region of interest" description="Disordered" evidence="1">
    <location>
        <begin position="193"/>
        <end position="214"/>
    </location>
</feature>
<organism evidence="2 3">
    <name type="scientific">Triparma columacea</name>
    <dbReference type="NCBI Taxonomy" id="722753"/>
    <lineage>
        <taxon>Eukaryota</taxon>
        <taxon>Sar</taxon>
        <taxon>Stramenopiles</taxon>
        <taxon>Ochrophyta</taxon>
        <taxon>Bolidophyceae</taxon>
        <taxon>Parmales</taxon>
        <taxon>Triparmaceae</taxon>
        <taxon>Triparma</taxon>
    </lineage>
</organism>
<dbReference type="EMBL" id="BRYA01000506">
    <property type="protein sequence ID" value="GMI20118.1"/>
    <property type="molecule type" value="Genomic_DNA"/>
</dbReference>
<evidence type="ECO:0000313" key="3">
    <source>
        <dbReference type="Proteomes" id="UP001165065"/>
    </source>
</evidence>
<dbReference type="Proteomes" id="UP001165065">
    <property type="component" value="Unassembled WGS sequence"/>
</dbReference>
<gene>
    <name evidence="2" type="ORF">TrCOL_g4977</name>
</gene>
<accession>A0A9W7FW15</accession>
<feature type="compositionally biased region" description="Basic residues" evidence="1">
    <location>
        <begin position="196"/>
        <end position="207"/>
    </location>
</feature>
<evidence type="ECO:0000313" key="2">
    <source>
        <dbReference type="EMBL" id="GMI20118.1"/>
    </source>
</evidence>
<name>A0A9W7FW15_9STRA</name>
<dbReference type="AlphaFoldDB" id="A0A9W7FW15"/>
<reference evidence="3" key="1">
    <citation type="journal article" date="2023" name="Commun. Biol.">
        <title>Genome analysis of Parmales, the sister group of diatoms, reveals the evolutionary specialization of diatoms from phago-mixotrophs to photoautotrophs.</title>
        <authorList>
            <person name="Ban H."/>
            <person name="Sato S."/>
            <person name="Yoshikawa S."/>
            <person name="Yamada K."/>
            <person name="Nakamura Y."/>
            <person name="Ichinomiya M."/>
            <person name="Sato N."/>
            <person name="Blanc-Mathieu R."/>
            <person name="Endo H."/>
            <person name="Kuwata A."/>
            <person name="Ogata H."/>
        </authorList>
    </citation>
    <scope>NUCLEOTIDE SEQUENCE [LARGE SCALE GENOMIC DNA]</scope>
</reference>
<feature type="compositionally biased region" description="Gly residues" evidence="1">
    <location>
        <begin position="152"/>
        <end position="164"/>
    </location>
</feature>
<comment type="caution">
    <text evidence="2">The sequence shown here is derived from an EMBL/GenBank/DDBJ whole genome shotgun (WGS) entry which is preliminary data.</text>
</comment>